<keyword evidence="1" id="KW-0812">Transmembrane</keyword>
<dbReference type="AlphaFoldDB" id="A0A1I0BJH6"/>
<gene>
    <name evidence="2" type="ORF">SAMN02583745_01260</name>
</gene>
<dbReference type="PIRSF" id="PIRSF030959">
    <property type="entry name" value="UCP030959"/>
    <property type="match status" value="1"/>
</dbReference>
<proteinExistence type="predicted"/>
<dbReference type="EMBL" id="FOHV01000008">
    <property type="protein sequence ID" value="SET06384.1"/>
    <property type="molecule type" value="Genomic_DNA"/>
</dbReference>
<dbReference type="InterPro" id="IPR014562">
    <property type="entry name" value="UCP030959_TPR_rpt-cont"/>
</dbReference>
<sequence length="255" mass="29090">MIYTIGLAIHAAISLFFSMHATRTQQNTFWIYILLAFPGLGSLAYFLAVYRHDLQSNEAFSKTASGITKLLDPQKELKEALKQYQYSATPENHERLAEAYLAVGEPLKAASAYLECLNDPFSDKVKFTLNASQAFFEAGRFAQALSYLQSIESQDAGTYAEDYAILAANCYTAMEKTEEAESIFINACDLYQSISVNIEYLIWGYERNRKDIIEKQEAKISTLMSNWQPHHYKHAQNKKLILRLKKARAYFKRNG</sequence>
<dbReference type="Gene3D" id="1.25.40.10">
    <property type="entry name" value="Tetratricopeptide repeat domain"/>
    <property type="match status" value="1"/>
</dbReference>
<dbReference type="RefSeq" id="WP_093318703.1">
    <property type="nucleotide sequence ID" value="NZ_FOHV01000008.1"/>
</dbReference>
<evidence type="ECO:0000313" key="3">
    <source>
        <dbReference type="Proteomes" id="UP000242642"/>
    </source>
</evidence>
<protein>
    <recommendedName>
        <fullName evidence="4">Tetratricopeptide repeat-containing protein</fullName>
    </recommendedName>
</protein>
<keyword evidence="3" id="KW-1185">Reference proteome</keyword>
<dbReference type="SUPFAM" id="SSF48452">
    <property type="entry name" value="TPR-like"/>
    <property type="match status" value="1"/>
</dbReference>
<dbReference type="InterPro" id="IPR011990">
    <property type="entry name" value="TPR-like_helical_dom_sf"/>
</dbReference>
<keyword evidence="1" id="KW-1133">Transmembrane helix</keyword>
<evidence type="ECO:0000313" key="2">
    <source>
        <dbReference type="EMBL" id="SET06384.1"/>
    </source>
</evidence>
<dbReference type="Proteomes" id="UP000242642">
    <property type="component" value="Unassembled WGS sequence"/>
</dbReference>
<accession>A0A1I0BJH6</accession>
<dbReference type="STRING" id="1123402.SAMN02583745_01260"/>
<feature type="transmembrane region" description="Helical" evidence="1">
    <location>
        <begin position="31"/>
        <end position="50"/>
    </location>
</feature>
<evidence type="ECO:0000256" key="1">
    <source>
        <dbReference type="SAM" id="Phobius"/>
    </source>
</evidence>
<name>A0A1I0BJH6_9GAMM</name>
<organism evidence="2 3">
    <name type="scientific">Thorsellia anophelis DSM 18579</name>
    <dbReference type="NCBI Taxonomy" id="1123402"/>
    <lineage>
        <taxon>Bacteria</taxon>
        <taxon>Pseudomonadati</taxon>
        <taxon>Pseudomonadota</taxon>
        <taxon>Gammaproteobacteria</taxon>
        <taxon>Enterobacterales</taxon>
        <taxon>Thorselliaceae</taxon>
        <taxon>Thorsellia</taxon>
    </lineage>
</organism>
<evidence type="ECO:0008006" key="4">
    <source>
        <dbReference type="Google" id="ProtNLM"/>
    </source>
</evidence>
<reference evidence="3" key="1">
    <citation type="submission" date="2016-10" db="EMBL/GenBank/DDBJ databases">
        <authorList>
            <person name="Varghese N."/>
            <person name="Submissions S."/>
        </authorList>
    </citation>
    <scope>NUCLEOTIDE SEQUENCE [LARGE SCALE GENOMIC DNA]</scope>
    <source>
        <strain evidence="3">DSM 18579</strain>
    </source>
</reference>
<keyword evidence="1" id="KW-0472">Membrane</keyword>
<dbReference type="OrthoDB" id="7559170at2"/>